<sequence>MPACTHTRTPFRSPSAGVGTRLPWWALALPVAAFVALLLLIAGPAGVPAGGGDPSVAHVLEEIRRTLPG</sequence>
<protein>
    <submittedName>
        <fullName evidence="2">Uncharacterized protein</fullName>
    </submittedName>
</protein>
<accession>A0ABW6Y3W0</accession>
<evidence type="ECO:0000313" key="3">
    <source>
        <dbReference type="Proteomes" id="UP001603013"/>
    </source>
</evidence>
<evidence type="ECO:0000256" key="1">
    <source>
        <dbReference type="SAM" id="Phobius"/>
    </source>
</evidence>
<keyword evidence="1" id="KW-1133">Transmembrane helix</keyword>
<comment type="caution">
    <text evidence="2">The sequence shown here is derived from an EMBL/GenBank/DDBJ whole genome shotgun (WGS) entry which is preliminary data.</text>
</comment>
<dbReference type="EMBL" id="JBIBSM010000001">
    <property type="protein sequence ID" value="MFF8274506.1"/>
    <property type="molecule type" value="Genomic_DNA"/>
</dbReference>
<keyword evidence="3" id="KW-1185">Reference proteome</keyword>
<reference evidence="2 3" key="1">
    <citation type="submission" date="2024-10" db="EMBL/GenBank/DDBJ databases">
        <title>The Natural Products Discovery Center: Release of the First 8490 Sequenced Strains for Exploring Actinobacteria Biosynthetic Diversity.</title>
        <authorList>
            <person name="Kalkreuter E."/>
            <person name="Kautsar S.A."/>
            <person name="Yang D."/>
            <person name="Bader C.D."/>
            <person name="Teijaro C.N."/>
            <person name="Fluegel L."/>
            <person name="Davis C.M."/>
            <person name="Simpson J.R."/>
            <person name="Lauterbach L."/>
            <person name="Steele A.D."/>
            <person name="Gui C."/>
            <person name="Meng S."/>
            <person name="Li G."/>
            <person name="Viehrig K."/>
            <person name="Ye F."/>
            <person name="Su P."/>
            <person name="Kiefer A.F."/>
            <person name="Nichols A."/>
            <person name="Cepeda A.J."/>
            <person name="Yan W."/>
            <person name="Fan B."/>
            <person name="Jiang Y."/>
            <person name="Adhikari A."/>
            <person name="Zheng C.-J."/>
            <person name="Schuster L."/>
            <person name="Cowan T.M."/>
            <person name="Smanski M.J."/>
            <person name="Chevrette M.G."/>
            <person name="De Carvalho L.P.S."/>
            <person name="Shen B."/>
        </authorList>
    </citation>
    <scope>NUCLEOTIDE SEQUENCE [LARGE SCALE GENOMIC DNA]</scope>
    <source>
        <strain evidence="2 3">NPDC015755</strain>
    </source>
</reference>
<name>A0ABW6Y3W0_9ACTN</name>
<proteinExistence type="predicted"/>
<feature type="transmembrane region" description="Helical" evidence="1">
    <location>
        <begin position="22"/>
        <end position="42"/>
    </location>
</feature>
<dbReference type="RefSeq" id="WP_391932394.1">
    <property type="nucleotide sequence ID" value="NZ_JBIBSM010000001.1"/>
</dbReference>
<evidence type="ECO:0000313" key="2">
    <source>
        <dbReference type="EMBL" id="MFF8274506.1"/>
    </source>
</evidence>
<dbReference type="Proteomes" id="UP001603013">
    <property type="component" value="Unassembled WGS sequence"/>
</dbReference>
<gene>
    <name evidence="2" type="ORF">ACF05T_00095</name>
</gene>
<keyword evidence="1" id="KW-0812">Transmembrane</keyword>
<organism evidence="2 3">
    <name type="scientific">Streptomyces lateritius</name>
    <dbReference type="NCBI Taxonomy" id="67313"/>
    <lineage>
        <taxon>Bacteria</taxon>
        <taxon>Bacillati</taxon>
        <taxon>Actinomycetota</taxon>
        <taxon>Actinomycetes</taxon>
        <taxon>Kitasatosporales</taxon>
        <taxon>Streptomycetaceae</taxon>
        <taxon>Streptomyces</taxon>
    </lineage>
</organism>
<keyword evidence="1" id="KW-0472">Membrane</keyword>